<organism evidence="1">
    <name type="scientific">freshwater metagenome</name>
    <dbReference type="NCBI Taxonomy" id="449393"/>
    <lineage>
        <taxon>unclassified sequences</taxon>
        <taxon>metagenomes</taxon>
        <taxon>ecological metagenomes</taxon>
    </lineage>
</organism>
<protein>
    <submittedName>
        <fullName evidence="1">Unannotated protein</fullName>
    </submittedName>
</protein>
<accession>A0A6J6QPJ2</accession>
<reference evidence="1" key="1">
    <citation type="submission" date="2020-05" db="EMBL/GenBank/DDBJ databases">
        <authorList>
            <person name="Chiriac C."/>
            <person name="Salcher M."/>
            <person name="Ghai R."/>
            <person name="Kavagutti S V."/>
        </authorList>
    </citation>
    <scope>NUCLEOTIDE SEQUENCE</scope>
</reference>
<proteinExistence type="predicted"/>
<dbReference type="EMBL" id="CAEZXR010000180">
    <property type="protein sequence ID" value="CAB4712759.1"/>
    <property type="molecule type" value="Genomic_DNA"/>
</dbReference>
<gene>
    <name evidence="1" type="ORF">UFOPK2579_01542</name>
</gene>
<dbReference type="AlphaFoldDB" id="A0A6J6QPJ2"/>
<name>A0A6J6QPJ2_9ZZZZ</name>
<evidence type="ECO:0000313" key="1">
    <source>
        <dbReference type="EMBL" id="CAB4712759.1"/>
    </source>
</evidence>
<sequence length="67" mass="7333">MRAPGRVRLRTDVRPTLAGCDVEQVVTFTPSGLLGRAYLLADLPAREALLTLVHRRLLADLRPGEAP</sequence>